<reference evidence="1 3" key="1">
    <citation type="submission" date="2020-12" db="EMBL/GenBank/DDBJ databases">
        <title>strain FJAT-54423T represents a novel species of the genus Brevibacillus.</title>
        <authorList>
            <person name="Tang R."/>
        </authorList>
    </citation>
    <scope>NUCLEOTIDE SEQUENCE [LARGE SCALE GENOMIC DNA]</scope>
    <source>
        <strain evidence="1 3">FJAT-54423</strain>
    </source>
</reference>
<organism evidence="1 3">
    <name type="scientific">Brevibacillus composti</name>
    <dbReference type="NCBI Taxonomy" id="2796470"/>
    <lineage>
        <taxon>Bacteria</taxon>
        <taxon>Bacillati</taxon>
        <taxon>Bacillota</taxon>
        <taxon>Bacilli</taxon>
        <taxon>Bacillales</taxon>
        <taxon>Paenibacillaceae</taxon>
        <taxon>Brevibacillus</taxon>
    </lineage>
</organism>
<dbReference type="InterPro" id="IPR026838">
    <property type="entry name" value="YheC/D"/>
</dbReference>
<evidence type="ECO:0000313" key="3">
    <source>
        <dbReference type="Proteomes" id="UP000595847"/>
    </source>
</evidence>
<dbReference type="Proteomes" id="UP000677234">
    <property type="component" value="Chromosome"/>
</dbReference>
<protein>
    <submittedName>
        <fullName evidence="1">YheC/YheD family protein</fullName>
    </submittedName>
</protein>
<dbReference type="RefSeq" id="WP_198827088.1">
    <property type="nucleotide sequence ID" value="NZ_CP066308.1"/>
</dbReference>
<dbReference type="Gene3D" id="3.30.470.20">
    <property type="entry name" value="ATP-grasp fold, B domain"/>
    <property type="match status" value="1"/>
</dbReference>
<accession>A0A7T5EJ00</accession>
<reference evidence="2" key="2">
    <citation type="submission" date="2021-04" db="EMBL/GenBank/DDBJ databases">
        <title>Brevibacillus composti FJAT-54423, complete genome.</title>
        <authorList>
            <person name="Tang R."/>
        </authorList>
    </citation>
    <scope>NUCLEOTIDE SEQUENCE</scope>
    <source>
        <strain evidence="2">FJAT-54424</strain>
    </source>
</reference>
<evidence type="ECO:0000313" key="1">
    <source>
        <dbReference type="EMBL" id="QQE73480.1"/>
    </source>
</evidence>
<evidence type="ECO:0000313" key="2">
    <source>
        <dbReference type="EMBL" id="QUO40562.1"/>
    </source>
</evidence>
<sequence>MIPSSKWSLHRFFAKHPVIRKYLPPTALYQESLLDAYLRQYDTVYIKPCSTHMGKGIMKVWKQEGGYALVKERGQTVFAPSLEALKERIGQSAGESKHIIQKGIPLSEVNGRPYDIRVMMMRNGAGKWQYAGMLAKVAGADSVITNVARGGGYVTTVRHALQQSRAVPPENVKKLIRELIDLSYQVCTHFNKYKHSSQIGIDWAVDKQGNLALIEVNFDFPSHGLFAKLSDKTYYRTIKRLRSQYLALRARRRRKKPASSR</sequence>
<dbReference type="Proteomes" id="UP000595847">
    <property type="component" value="Chromosome"/>
</dbReference>
<keyword evidence="4" id="KW-1185">Reference proteome</keyword>
<dbReference type="SUPFAM" id="SSF56059">
    <property type="entry name" value="Glutathione synthetase ATP-binding domain-like"/>
    <property type="match status" value="1"/>
</dbReference>
<gene>
    <name evidence="1" type="ORF">JD108_16505</name>
    <name evidence="2" type="ORF">KDJ56_16450</name>
</gene>
<dbReference type="Pfam" id="PF14398">
    <property type="entry name" value="ATPgrasp_YheCD"/>
    <property type="match status" value="1"/>
</dbReference>
<evidence type="ECO:0000313" key="4">
    <source>
        <dbReference type="Proteomes" id="UP000677234"/>
    </source>
</evidence>
<dbReference type="EMBL" id="CP073708">
    <property type="protein sequence ID" value="QUO40562.1"/>
    <property type="molecule type" value="Genomic_DNA"/>
</dbReference>
<proteinExistence type="predicted"/>
<name>A0A7T5EJ00_9BACL</name>
<dbReference type="AlphaFoldDB" id="A0A7T5EJ00"/>
<dbReference type="KEGG" id="bcop:JD108_16505"/>
<dbReference type="EMBL" id="CP066308">
    <property type="protein sequence ID" value="QQE73480.1"/>
    <property type="molecule type" value="Genomic_DNA"/>
</dbReference>